<dbReference type="EMBL" id="JACHJQ010000001">
    <property type="protein sequence ID" value="MBB4904380.1"/>
    <property type="molecule type" value="Genomic_DNA"/>
</dbReference>
<dbReference type="InterPro" id="IPR029063">
    <property type="entry name" value="SAM-dependent_MTases_sf"/>
</dbReference>
<name>A0A7W7VBU6_9PSEU</name>
<dbReference type="AlphaFoldDB" id="A0A7W7VBU6"/>
<evidence type="ECO:0000313" key="3">
    <source>
        <dbReference type="Proteomes" id="UP000520767"/>
    </source>
</evidence>
<keyword evidence="2" id="KW-0808">Transferase</keyword>
<keyword evidence="3" id="KW-1185">Reference proteome</keyword>
<dbReference type="InterPro" id="IPR050508">
    <property type="entry name" value="Methyltransf_Superfamily"/>
</dbReference>
<feature type="domain" description="Methyltransferase type 11" evidence="1">
    <location>
        <begin position="53"/>
        <end position="143"/>
    </location>
</feature>
<dbReference type="Proteomes" id="UP000520767">
    <property type="component" value="Unassembled WGS sequence"/>
</dbReference>
<dbReference type="GO" id="GO:0032259">
    <property type="term" value="P:methylation"/>
    <property type="evidence" value="ECO:0007669"/>
    <property type="project" value="UniProtKB-KW"/>
</dbReference>
<protein>
    <submittedName>
        <fullName evidence="2">Ubiquinone/menaquinone biosynthesis C-methylase UbiE</fullName>
    </submittedName>
</protein>
<organism evidence="2 3">
    <name type="scientific">Actinophytocola algeriensis</name>
    <dbReference type="NCBI Taxonomy" id="1768010"/>
    <lineage>
        <taxon>Bacteria</taxon>
        <taxon>Bacillati</taxon>
        <taxon>Actinomycetota</taxon>
        <taxon>Actinomycetes</taxon>
        <taxon>Pseudonocardiales</taxon>
        <taxon>Pseudonocardiaceae</taxon>
    </lineage>
</organism>
<dbReference type="Pfam" id="PF08241">
    <property type="entry name" value="Methyltransf_11"/>
    <property type="match status" value="1"/>
</dbReference>
<dbReference type="Gene3D" id="3.40.50.150">
    <property type="entry name" value="Vaccinia Virus protein VP39"/>
    <property type="match status" value="1"/>
</dbReference>
<dbReference type="PANTHER" id="PTHR42912">
    <property type="entry name" value="METHYLTRANSFERASE"/>
    <property type="match status" value="1"/>
</dbReference>
<dbReference type="CDD" id="cd02440">
    <property type="entry name" value="AdoMet_MTases"/>
    <property type="match status" value="1"/>
</dbReference>
<evidence type="ECO:0000313" key="2">
    <source>
        <dbReference type="EMBL" id="MBB4904380.1"/>
    </source>
</evidence>
<proteinExistence type="predicted"/>
<comment type="caution">
    <text evidence="2">The sequence shown here is derived from an EMBL/GenBank/DDBJ whole genome shotgun (WGS) entry which is preliminary data.</text>
</comment>
<accession>A0A7W7VBU6</accession>
<dbReference type="GO" id="GO:0008757">
    <property type="term" value="F:S-adenosylmethionine-dependent methyltransferase activity"/>
    <property type="evidence" value="ECO:0007669"/>
    <property type="project" value="InterPro"/>
</dbReference>
<sequence length="258" mass="27885">MTGSVGQFTKVDDTADASWFIRFMDVANAVPEYGSIRSSLVRALGPLTGRSVLDVGCGTGDDARELASLGAEVVATDISDAMLAEARRRGGAVSFRSADVHALPFPAASFDGVRVKLVRQHSPAVDAADDELVRVLRPGGRLAVFDYDFETLALDHPDRGATRAVVRHWVDNHREGWSGRQLRRRFAQRGLTDISITPHTVQMPFGFFRSSMEGTLAAAAASGAVDVDPVEWWRPLEEAEADGHFFAGLTGYVLGATR</sequence>
<dbReference type="RefSeq" id="WP_225943966.1">
    <property type="nucleotide sequence ID" value="NZ_JACHJQ010000001.1"/>
</dbReference>
<gene>
    <name evidence="2" type="ORF">FHR82_000590</name>
</gene>
<reference evidence="2 3" key="1">
    <citation type="submission" date="2020-08" db="EMBL/GenBank/DDBJ databases">
        <title>Genomic Encyclopedia of Type Strains, Phase III (KMG-III): the genomes of soil and plant-associated and newly described type strains.</title>
        <authorList>
            <person name="Whitman W."/>
        </authorList>
    </citation>
    <scope>NUCLEOTIDE SEQUENCE [LARGE SCALE GENOMIC DNA]</scope>
    <source>
        <strain evidence="2 3">CECT 8960</strain>
    </source>
</reference>
<keyword evidence="2" id="KW-0489">Methyltransferase</keyword>
<evidence type="ECO:0000259" key="1">
    <source>
        <dbReference type="Pfam" id="PF08241"/>
    </source>
</evidence>
<dbReference type="InterPro" id="IPR013216">
    <property type="entry name" value="Methyltransf_11"/>
</dbReference>
<dbReference type="SUPFAM" id="SSF53335">
    <property type="entry name" value="S-adenosyl-L-methionine-dependent methyltransferases"/>
    <property type="match status" value="1"/>
</dbReference>
<keyword evidence="2" id="KW-0830">Ubiquinone</keyword>